<feature type="region of interest" description="Disordered" evidence="6">
    <location>
        <begin position="120"/>
        <end position="307"/>
    </location>
</feature>
<feature type="compositionally biased region" description="Basic and acidic residues" evidence="6">
    <location>
        <begin position="228"/>
        <end position="243"/>
    </location>
</feature>
<keyword evidence="5" id="KW-0539">Nucleus</keyword>
<protein>
    <submittedName>
        <fullName evidence="8">DnaJ-domain-containing protein</fullName>
    </submittedName>
</protein>
<feature type="compositionally biased region" description="Basic residues" evidence="6">
    <location>
        <begin position="244"/>
        <end position="253"/>
    </location>
</feature>
<evidence type="ECO:0000313" key="8">
    <source>
        <dbReference type="EMBL" id="KAK8849136.1"/>
    </source>
</evidence>
<dbReference type="PANTHER" id="PTHR44313:SF1">
    <property type="entry name" value="DNAJ HOMOLOG SUBFAMILY C MEMBER 17"/>
    <property type="match status" value="1"/>
</dbReference>
<name>A0ABR2HLX5_9PEZI</name>
<comment type="caution">
    <text evidence="8">The sequence shown here is derived from an EMBL/GenBank/DDBJ whole genome shotgun (WGS) entry which is preliminary data.</text>
</comment>
<evidence type="ECO:0000313" key="9">
    <source>
        <dbReference type="Proteomes" id="UP001390339"/>
    </source>
</evidence>
<dbReference type="EMBL" id="JAPCWZ010000010">
    <property type="protein sequence ID" value="KAK8849136.1"/>
    <property type="molecule type" value="Genomic_DNA"/>
</dbReference>
<evidence type="ECO:0000256" key="2">
    <source>
        <dbReference type="ARBA" id="ARBA00004496"/>
    </source>
</evidence>
<evidence type="ECO:0000256" key="6">
    <source>
        <dbReference type="SAM" id="MobiDB-lite"/>
    </source>
</evidence>
<keyword evidence="9" id="KW-1185">Reference proteome</keyword>
<proteinExistence type="predicted"/>
<gene>
    <name evidence="8" type="ORF">PGQ11_015616</name>
</gene>
<evidence type="ECO:0000256" key="4">
    <source>
        <dbReference type="ARBA" id="ARBA00023186"/>
    </source>
</evidence>
<dbReference type="InterPro" id="IPR036869">
    <property type="entry name" value="J_dom_sf"/>
</dbReference>
<comment type="subcellular location">
    <subcellularLocation>
        <location evidence="2">Cytoplasm</location>
    </subcellularLocation>
    <subcellularLocation>
        <location evidence="1">Nucleus</location>
    </subcellularLocation>
</comment>
<feature type="domain" description="J" evidence="7">
    <location>
        <begin position="18"/>
        <end position="91"/>
    </location>
</feature>
<dbReference type="Pfam" id="PF00226">
    <property type="entry name" value="DnaJ"/>
    <property type="match status" value="1"/>
</dbReference>
<dbReference type="InterPro" id="IPR001623">
    <property type="entry name" value="DnaJ_domain"/>
</dbReference>
<feature type="compositionally biased region" description="Low complexity" evidence="6">
    <location>
        <begin position="205"/>
        <end position="218"/>
    </location>
</feature>
<dbReference type="CDD" id="cd06257">
    <property type="entry name" value="DnaJ"/>
    <property type="match status" value="1"/>
</dbReference>
<reference evidence="8 9" key="1">
    <citation type="journal article" date="2024" name="IMA Fungus">
        <title>Apiospora arundinis, a panoply of carbohydrate-active enzymes and secondary metabolites.</title>
        <authorList>
            <person name="Sorensen T."/>
            <person name="Petersen C."/>
            <person name="Muurmann A.T."/>
            <person name="Christiansen J.V."/>
            <person name="Brundto M.L."/>
            <person name="Overgaard C.K."/>
            <person name="Boysen A.T."/>
            <person name="Wollenberg R.D."/>
            <person name="Larsen T.O."/>
            <person name="Sorensen J.L."/>
            <person name="Nielsen K.L."/>
            <person name="Sondergaard T.E."/>
        </authorList>
    </citation>
    <scope>NUCLEOTIDE SEQUENCE [LARGE SCALE GENOMIC DNA]</scope>
    <source>
        <strain evidence="8 9">AAU 773</strain>
    </source>
</reference>
<sequence length="307" mass="34343">MEKSELLSLAREYAKNEDLFELLGIDALKAEDPAEVRRAWRKSSLKYHPDKVGGPSGDGFNDAMKAKWELLERAREILSDPATRDAYNSARSAILIREQQRAAMDAQKRAMIDDLEARERLGTEAYNAMKRKRDDGKVAETEEEKRAAMERARKRREERQQLMREAEERERLRNNDNNNNNNASIIPDHQQNQKTPAAAMAGSATQPQQQQPPQTEPQGDAEPDDDPNDPRVADLKRRLEAVRQRKAAKKARKENKGASSTGTAEEPEKTAATLDTAAPAPAEPPKAAPKRSAKMDALLARLKTASS</sequence>
<dbReference type="Proteomes" id="UP001390339">
    <property type="component" value="Unassembled WGS sequence"/>
</dbReference>
<evidence type="ECO:0000256" key="1">
    <source>
        <dbReference type="ARBA" id="ARBA00004123"/>
    </source>
</evidence>
<keyword evidence="4" id="KW-0143">Chaperone</keyword>
<evidence type="ECO:0000256" key="3">
    <source>
        <dbReference type="ARBA" id="ARBA00022490"/>
    </source>
</evidence>
<feature type="compositionally biased region" description="Basic and acidic residues" evidence="6">
    <location>
        <begin position="132"/>
        <end position="174"/>
    </location>
</feature>
<dbReference type="InterPro" id="IPR052094">
    <property type="entry name" value="Pre-mRNA-splicing_ERAD"/>
</dbReference>
<dbReference type="Gene3D" id="1.10.287.110">
    <property type="entry name" value="DnaJ domain"/>
    <property type="match status" value="1"/>
</dbReference>
<evidence type="ECO:0000259" key="7">
    <source>
        <dbReference type="PROSITE" id="PS50076"/>
    </source>
</evidence>
<accession>A0ABR2HLX5</accession>
<keyword evidence="3" id="KW-0963">Cytoplasm</keyword>
<dbReference type="SMART" id="SM00271">
    <property type="entry name" value="DnaJ"/>
    <property type="match status" value="1"/>
</dbReference>
<feature type="compositionally biased region" description="Low complexity" evidence="6">
    <location>
        <begin position="270"/>
        <end position="280"/>
    </location>
</feature>
<dbReference type="SUPFAM" id="SSF46565">
    <property type="entry name" value="Chaperone J-domain"/>
    <property type="match status" value="1"/>
</dbReference>
<dbReference type="PROSITE" id="PS50076">
    <property type="entry name" value="DNAJ_2"/>
    <property type="match status" value="1"/>
</dbReference>
<organism evidence="8 9">
    <name type="scientific">Apiospora arundinis</name>
    <dbReference type="NCBI Taxonomy" id="335852"/>
    <lineage>
        <taxon>Eukaryota</taxon>
        <taxon>Fungi</taxon>
        <taxon>Dikarya</taxon>
        <taxon>Ascomycota</taxon>
        <taxon>Pezizomycotina</taxon>
        <taxon>Sordariomycetes</taxon>
        <taxon>Xylariomycetidae</taxon>
        <taxon>Amphisphaeriales</taxon>
        <taxon>Apiosporaceae</taxon>
        <taxon>Apiospora</taxon>
    </lineage>
</organism>
<evidence type="ECO:0000256" key="5">
    <source>
        <dbReference type="ARBA" id="ARBA00023242"/>
    </source>
</evidence>
<dbReference type="PANTHER" id="PTHR44313">
    <property type="entry name" value="DNAJ HOMOLOG SUBFAMILY C MEMBER 17"/>
    <property type="match status" value="1"/>
</dbReference>